<dbReference type="PANTHER" id="PTHR12992">
    <property type="entry name" value="NUDIX HYDROLASE"/>
    <property type="match status" value="1"/>
</dbReference>
<evidence type="ECO:0000256" key="4">
    <source>
        <dbReference type="ARBA" id="ARBA00022801"/>
    </source>
</evidence>
<dbReference type="RefSeq" id="WP_159546376.1">
    <property type="nucleotide sequence ID" value="NZ_CP047156.1"/>
</dbReference>
<dbReference type="SUPFAM" id="SSF55811">
    <property type="entry name" value="Nudix"/>
    <property type="match status" value="1"/>
</dbReference>
<evidence type="ECO:0000256" key="1">
    <source>
        <dbReference type="ARBA" id="ARBA00001936"/>
    </source>
</evidence>
<feature type="domain" description="Nudix hydrolase" evidence="7">
    <location>
        <begin position="25"/>
        <end position="162"/>
    </location>
</feature>
<comment type="cofactor">
    <cofactor evidence="1">
        <name>Mn(2+)</name>
        <dbReference type="ChEBI" id="CHEBI:29035"/>
    </cofactor>
</comment>
<accession>A0A7L4YR30</accession>
<evidence type="ECO:0000256" key="3">
    <source>
        <dbReference type="ARBA" id="ARBA00022723"/>
    </source>
</evidence>
<dbReference type="PROSITE" id="PS51462">
    <property type="entry name" value="NUDIX"/>
    <property type="match status" value="1"/>
</dbReference>
<dbReference type="PANTHER" id="PTHR12992:SF11">
    <property type="entry name" value="MITOCHONDRIAL COENZYME A DIPHOSPHATASE NUDT8"/>
    <property type="match status" value="1"/>
</dbReference>
<dbReference type="AlphaFoldDB" id="A0A7L4YR30"/>
<comment type="cofactor">
    <cofactor evidence="2">
        <name>Mg(2+)</name>
        <dbReference type="ChEBI" id="CHEBI:18420"/>
    </cofactor>
</comment>
<dbReference type="GO" id="GO:0046872">
    <property type="term" value="F:metal ion binding"/>
    <property type="evidence" value="ECO:0007669"/>
    <property type="project" value="UniProtKB-KW"/>
</dbReference>
<sequence>MSLQLTRQQIVDRLAAFDVRQIDHGEHRAAAVVLAIASVDGVLGIWLTKRNPKLRAHSGQWALPGGRVDEGESVIEAGLRELDEELGIALGPDAVLGELDDFQTRSGYVISPIVAWCGDNPQLRVNEAEVARLEHVSFEDLMVDPIFITIPESDRPVIQLPLCGSLIHAPTAALMYQFREVVLADRATRVADLEQPVFAWK</sequence>
<keyword evidence="5" id="KW-0460">Magnesium</keyword>
<protein>
    <submittedName>
        <fullName evidence="8">NUDIX domain-containing protein</fullName>
    </submittedName>
</protein>
<keyword evidence="3" id="KW-0479">Metal-binding</keyword>
<organism evidence="8 9">
    <name type="scientific">Epidermidibacterium keratini</name>
    <dbReference type="NCBI Taxonomy" id="1891644"/>
    <lineage>
        <taxon>Bacteria</taxon>
        <taxon>Bacillati</taxon>
        <taxon>Actinomycetota</taxon>
        <taxon>Actinomycetes</taxon>
        <taxon>Sporichthyales</taxon>
        <taxon>Sporichthyaceae</taxon>
        <taxon>Epidermidibacterium</taxon>
    </lineage>
</organism>
<evidence type="ECO:0000256" key="2">
    <source>
        <dbReference type="ARBA" id="ARBA00001946"/>
    </source>
</evidence>
<dbReference type="InterPro" id="IPR045121">
    <property type="entry name" value="CoAse"/>
</dbReference>
<evidence type="ECO:0000313" key="8">
    <source>
        <dbReference type="EMBL" id="QHC01239.1"/>
    </source>
</evidence>
<proteinExistence type="predicted"/>
<dbReference type="Gene3D" id="3.90.79.10">
    <property type="entry name" value="Nucleoside Triphosphate Pyrophosphohydrolase"/>
    <property type="match status" value="1"/>
</dbReference>
<dbReference type="GO" id="GO:0010945">
    <property type="term" value="F:coenzyme A diphosphatase activity"/>
    <property type="evidence" value="ECO:0007669"/>
    <property type="project" value="InterPro"/>
</dbReference>
<dbReference type="KEGG" id="eke:EK0264_13695"/>
<keyword evidence="6" id="KW-0464">Manganese</keyword>
<dbReference type="InterPro" id="IPR015797">
    <property type="entry name" value="NUDIX_hydrolase-like_dom_sf"/>
</dbReference>
<dbReference type="InterPro" id="IPR000086">
    <property type="entry name" value="NUDIX_hydrolase_dom"/>
</dbReference>
<keyword evidence="9" id="KW-1185">Reference proteome</keyword>
<dbReference type="Pfam" id="PF00293">
    <property type="entry name" value="NUDIX"/>
    <property type="match status" value="1"/>
</dbReference>
<name>A0A7L4YR30_9ACTN</name>
<reference evidence="8 9" key="1">
    <citation type="journal article" date="2018" name="Int. J. Syst. Evol. Microbiol.">
        <title>Epidermidibacterium keratini gen. nov., sp. nov., a member of the family Sporichthyaceae, isolated from keratin epidermis.</title>
        <authorList>
            <person name="Lee D.G."/>
            <person name="Trujillo M.E."/>
            <person name="Kang S."/>
            <person name="Nam J.J."/>
            <person name="Kim Y.J."/>
        </authorList>
    </citation>
    <scope>NUCLEOTIDE SEQUENCE [LARGE SCALE GENOMIC DNA]</scope>
    <source>
        <strain evidence="8 9">EPI-7</strain>
    </source>
</reference>
<keyword evidence="4" id="KW-0378">Hydrolase</keyword>
<dbReference type="EMBL" id="CP047156">
    <property type="protein sequence ID" value="QHC01239.1"/>
    <property type="molecule type" value="Genomic_DNA"/>
</dbReference>
<evidence type="ECO:0000313" key="9">
    <source>
        <dbReference type="Proteomes" id="UP000463857"/>
    </source>
</evidence>
<dbReference type="CDD" id="cd03426">
    <property type="entry name" value="NUDIX_CoAse_Nudt7"/>
    <property type="match status" value="1"/>
</dbReference>
<dbReference type="InterPro" id="IPR020476">
    <property type="entry name" value="Nudix_hydrolase"/>
</dbReference>
<dbReference type="OrthoDB" id="9804442at2"/>
<evidence type="ECO:0000256" key="5">
    <source>
        <dbReference type="ARBA" id="ARBA00022842"/>
    </source>
</evidence>
<gene>
    <name evidence="8" type="ORF">EK0264_13695</name>
</gene>
<dbReference type="InParanoid" id="A0A7L4YR30"/>
<dbReference type="PRINTS" id="PR00502">
    <property type="entry name" value="NUDIXFAMILY"/>
</dbReference>
<evidence type="ECO:0000256" key="6">
    <source>
        <dbReference type="ARBA" id="ARBA00023211"/>
    </source>
</evidence>
<evidence type="ECO:0000259" key="7">
    <source>
        <dbReference type="PROSITE" id="PS51462"/>
    </source>
</evidence>
<dbReference type="Proteomes" id="UP000463857">
    <property type="component" value="Chromosome"/>
</dbReference>